<dbReference type="PANTHER" id="PTHR11814">
    <property type="entry name" value="SULFATE TRANSPORTER"/>
    <property type="match status" value="1"/>
</dbReference>
<sequence length="737" mass="82580">MTRNILALQQNLKNIVDMPEEISLDKSRQYYELFNLGPTDMIAQIREHGSQFSFDEYKTMLQIMLKIDPNEVQQQGTTKREIRDTVRVADGVELVELVTAYAKNLKTPFSSSVSVLSSINLRRNKKVSQYSSDEESDQLSETTPLNARNDDLPLPSTFSIKQHNPWIVFKTRLRYYVPVFSWLPTYSLETFWGDFVAGLTVTAILLPSGLSYSVLAKLPAVHGLYAIVIPGVIYAFLGTSRQLVIGPEALIAMLVGSSVAQQQKYIGKEGDPDTAIAIAGLITFFVGILTFILGIVRLGFLDSVLSRALLRGFISAIAIVIMIEQLLNMLKLTEYAARDGIGHASSTVEKFIYIIKHLNNAHSLTSIVSFSSLAFLMISGFAKSKFSKRYAWVQFIPEILICVIIFTILCSIFGWYDDGVLILGQIKGGGFPKFKIPFPALPHYKDCFQTAVLVSVVGFVESIVVTKTYATKHNYSVSANRELVALGAANLIGSLFQCFPAYGGMARSRINDRAGARTQLAGLITGFFVLFCLFFLLPLFYYLPSPVLASIVCMAALSLLHELPHDLYFMYKIKAWNDYALLLLTFFTTIFVSTEYGTLISVALSLVLVGRIGNTDKFKPIKDFPDQAEHVKGLLVIRIAEPLYFANTGQLKDRLRRLEEFGDMSVHPSEDARMSPITNVIFDIETMENLDASAAQILVEIVEAYNRRDVKVYFTKLRENQKKLFIRSGLWDKNNFN</sequence>
<feature type="transmembrane region" description="Helical" evidence="6">
    <location>
        <begin position="275"/>
        <end position="296"/>
    </location>
</feature>
<dbReference type="GO" id="GO:0016020">
    <property type="term" value="C:membrane"/>
    <property type="evidence" value="ECO:0007669"/>
    <property type="project" value="UniProtKB-SubCell"/>
</dbReference>
<feature type="transmembrane region" description="Helical" evidence="6">
    <location>
        <begin position="395"/>
        <end position="416"/>
    </location>
</feature>
<feature type="transmembrane region" description="Helical" evidence="6">
    <location>
        <begin position="363"/>
        <end position="383"/>
    </location>
</feature>
<accession>A0A9N9FR18</accession>
<organism evidence="8 9">
    <name type="scientific">Diversispora eburnea</name>
    <dbReference type="NCBI Taxonomy" id="1213867"/>
    <lineage>
        <taxon>Eukaryota</taxon>
        <taxon>Fungi</taxon>
        <taxon>Fungi incertae sedis</taxon>
        <taxon>Mucoromycota</taxon>
        <taxon>Glomeromycotina</taxon>
        <taxon>Glomeromycetes</taxon>
        <taxon>Diversisporales</taxon>
        <taxon>Diversisporaceae</taxon>
        <taxon>Diversispora</taxon>
    </lineage>
</organism>
<keyword evidence="2 6" id="KW-0812">Transmembrane</keyword>
<dbReference type="PROSITE" id="PS50801">
    <property type="entry name" value="STAS"/>
    <property type="match status" value="1"/>
</dbReference>
<dbReference type="OrthoDB" id="427213at2759"/>
<dbReference type="Pfam" id="PF00916">
    <property type="entry name" value="Sulfate_transp"/>
    <property type="match status" value="1"/>
</dbReference>
<dbReference type="Proteomes" id="UP000789706">
    <property type="component" value="Unassembled WGS sequence"/>
</dbReference>
<dbReference type="Gene3D" id="3.30.750.24">
    <property type="entry name" value="STAS domain"/>
    <property type="match status" value="1"/>
</dbReference>
<feature type="transmembrane region" description="Helical" evidence="6">
    <location>
        <begin position="520"/>
        <end position="541"/>
    </location>
</feature>
<feature type="region of interest" description="Disordered" evidence="5">
    <location>
        <begin position="127"/>
        <end position="150"/>
    </location>
</feature>
<dbReference type="SUPFAM" id="SSF52091">
    <property type="entry name" value="SpoIIaa-like"/>
    <property type="match status" value="1"/>
</dbReference>
<evidence type="ECO:0000256" key="6">
    <source>
        <dbReference type="SAM" id="Phobius"/>
    </source>
</evidence>
<dbReference type="InterPro" id="IPR002645">
    <property type="entry name" value="STAS_dom"/>
</dbReference>
<feature type="transmembrane region" description="Helical" evidence="6">
    <location>
        <begin position="191"/>
        <end position="214"/>
    </location>
</feature>
<name>A0A9N9FR18_9GLOM</name>
<feature type="transmembrane region" description="Helical" evidence="6">
    <location>
        <begin position="547"/>
        <end position="563"/>
    </location>
</feature>
<evidence type="ECO:0000256" key="1">
    <source>
        <dbReference type="ARBA" id="ARBA00004141"/>
    </source>
</evidence>
<dbReference type="EMBL" id="CAJVPK010000803">
    <property type="protein sequence ID" value="CAG8550363.1"/>
    <property type="molecule type" value="Genomic_DNA"/>
</dbReference>
<reference evidence="8" key="1">
    <citation type="submission" date="2021-06" db="EMBL/GenBank/DDBJ databases">
        <authorList>
            <person name="Kallberg Y."/>
            <person name="Tangrot J."/>
            <person name="Rosling A."/>
        </authorList>
    </citation>
    <scope>NUCLEOTIDE SEQUENCE</scope>
    <source>
        <strain evidence="8">AZ414A</strain>
    </source>
</reference>
<feature type="transmembrane region" description="Helical" evidence="6">
    <location>
        <begin position="598"/>
        <end position="614"/>
    </location>
</feature>
<dbReference type="InterPro" id="IPR011547">
    <property type="entry name" value="SLC26A/SulP_dom"/>
</dbReference>
<feature type="transmembrane region" description="Helical" evidence="6">
    <location>
        <begin position="220"/>
        <end position="237"/>
    </location>
</feature>
<keyword evidence="4 6" id="KW-0472">Membrane</keyword>
<feature type="domain" description="STAS" evidence="7">
    <location>
        <begin position="624"/>
        <end position="737"/>
    </location>
</feature>
<dbReference type="NCBIfam" id="TIGR00815">
    <property type="entry name" value="sulP"/>
    <property type="match status" value="1"/>
</dbReference>
<dbReference type="AlphaFoldDB" id="A0A9N9FR18"/>
<evidence type="ECO:0000256" key="4">
    <source>
        <dbReference type="ARBA" id="ARBA00023136"/>
    </source>
</evidence>
<dbReference type="GO" id="GO:0055085">
    <property type="term" value="P:transmembrane transport"/>
    <property type="evidence" value="ECO:0007669"/>
    <property type="project" value="InterPro"/>
</dbReference>
<gene>
    <name evidence="8" type="ORF">DEBURN_LOCUS7068</name>
</gene>
<evidence type="ECO:0000313" key="9">
    <source>
        <dbReference type="Proteomes" id="UP000789706"/>
    </source>
</evidence>
<dbReference type="Pfam" id="PF01740">
    <property type="entry name" value="STAS"/>
    <property type="match status" value="1"/>
</dbReference>
<comment type="subcellular location">
    <subcellularLocation>
        <location evidence="1">Membrane</location>
        <topology evidence="1">Multi-pass membrane protein</topology>
    </subcellularLocation>
</comment>
<keyword evidence="3 6" id="KW-1133">Transmembrane helix</keyword>
<evidence type="ECO:0000256" key="5">
    <source>
        <dbReference type="SAM" id="MobiDB-lite"/>
    </source>
</evidence>
<proteinExistence type="predicted"/>
<dbReference type="InterPro" id="IPR036513">
    <property type="entry name" value="STAS_dom_sf"/>
</dbReference>
<evidence type="ECO:0000259" key="7">
    <source>
        <dbReference type="PROSITE" id="PS50801"/>
    </source>
</evidence>
<comment type="caution">
    <text evidence="8">The sequence shown here is derived from an EMBL/GenBank/DDBJ whole genome shotgun (WGS) entry which is preliminary data.</text>
</comment>
<evidence type="ECO:0000256" key="3">
    <source>
        <dbReference type="ARBA" id="ARBA00022989"/>
    </source>
</evidence>
<feature type="transmembrane region" description="Helical" evidence="6">
    <location>
        <begin position="308"/>
        <end position="327"/>
    </location>
</feature>
<dbReference type="CDD" id="cd07042">
    <property type="entry name" value="STAS_SulP_like_sulfate_transporter"/>
    <property type="match status" value="1"/>
</dbReference>
<dbReference type="InterPro" id="IPR001902">
    <property type="entry name" value="SLC26A/SulP_fam"/>
</dbReference>
<feature type="transmembrane region" description="Helical" evidence="6">
    <location>
        <begin position="483"/>
        <end position="499"/>
    </location>
</feature>
<protein>
    <submittedName>
        <fullName evidence="8">2666_t:CDS:1</fullName>
    </submittedName>
</protein>
<keyword evidence="9" id="KW-1185">Reference proteome</keyword>
<evidence type="ECO:0000313" key="8">
    <source>
        <dbReference type="EMBL" id="CAG8550363.1"/>
    </source>
</evidence>
<evidence type="ECO:0000256" key="2">
    <source>
        <dbReference type="ARBA" id="ARBA00022692"/>
    </source>
</evidence>